<keyword evidence="8" id="KW-1185">Reference proteome</keyword>
<organism evidence="7 8">
    <name type="scientific">Plutella xylostella</name>
    <name type="common">Diamondback moth</name>
    <name type="synonym">Plutella maculipennis</name>
    <dbReference type="NCBI Taxonomy" id="51655"/>
    <lineage>
        <taxon>Eukaryota</taxon>
        <taxon>Metazoa</taxon>
        <taxon>Ecdysozoa</taxon>
        <taxon>Arthropoda</taxon>
        <taxon>Hexapoda</taxon>
        <taxon>Insecta</taxon>
        <taxon>Pterygota</taxon>
        <taxon>Neoptera</taxon>
        <taxon>Endopterygota</taxon>
        <taxon>Lepidoptera</taxon>
        <taxon>Glossata</taxon>
        <taxon>Ditrysia</taxon>
        <taxon>Yponomeutoidea</taxon>
        <taxon>Plutellidae</taxon>
        <taxon>Plutella</taxon>
    </lineage>
</organism>
<evidence type="ECO:0000256" key="5">
    <source>
        <dbReference type="ARBA" id="ARBA00023242"/>
    </source>
</evidence>
<evidence type="ECO:0000256" key="4">
    <source>
        <dbReference type="ARBA" id="ARBA00022833"/>
    </source>
</evidence>
<comment type="subcellular location">
    <subcellularLocation>
        <location evidence="1">Nucleus</location>
    </subcellularLocation>
</comment>
<keyword evidence="4" id="KW-0862">Zinc</keyword>
<evidence type="ECO:0000256" key="3">
    <source>
        <dbReference type="ARBA" id="ARBA00022771"/>
    </source>
</evidence>
<dbReference type="AlphaFoldDB" id="A0A8S4EEJ1"/>
<dbReference type="Proteomes" id="UP000653454">
    <property type="component" value="Unassembled WGS sequence"/>
</dbReference>
<protein>
    <submittedName>
        <fullName evidence="7">(diamondback moth) hypothetical protein</fullName>
    </submittedName>
</protein>
<evidence type="ECO:0000313" key="8">
    <source>
        <dbReference type="Proteomes" id="UP000653454"/>
    </source>
</evidence>
<dbReference type="GO" id="GO:0008270">
    <property type="term" value="F:zinc ion binding"/>
    <property type="evidence" value="ECO:0007669"/>
    <property type="project" value="UniProtKB-KW"/>
</dbReference>
<sequence length="385" mass="43937">MPVTDVPQVQFEQPDLLSANTNFRPANNPKPKSSEQLKMDGFTKRPITLSKKAQLDMQLLLMIAKEYQPFNLVNDIEFRKFVTLLNPSYTLPTPKTLSENLLPQQYLKLKQKVKDQLSKALAVCVTTDGWTSDNNESFIGVTAHYIDPETSELCSYLLGCIEYEESHTAENLHQFLREQFKEWDIGHKVGAIVSDNAANILAAIHLSDWRSVSCFAHTLNLIVQTALGCISEITGKVKKNVEFFHRSTTGLNKLKSIQLQMNAPQLKLKQDVITRWNSTYDMLDRATKIKEALIATLALIRQDLVLSAEDWRVIESAVPILKIFYEVTTEISSEKTVSLSKVIVYCRLLSRHIDQRVSRTELEDPTQIKNLLQTLQDQLKKRFKI</sequence>
<dbReference type="SUPFAM" id="SSF140996">
    <property type="entry name" value="Hermes dimerisation domain"/>
    <property type="match status" value="1"/>
</dbReference>
<dbReference type="PANTHER" id="PTHR46481:SF10">
    <property type="entry name" value="ZINC FINGER BED DOMAIN-CONTAINING PROTEIN 39"/>
    <property type="match status" value="1"/>
</dbReference>
<comment type="caution">
    <text evidence="7">The sequence shown here is derived from an EMBL/GenBank/DDBJ whole genome shotgun (WGS) entry which is preliminary data.</text>
</comment>
<feature type="region of interest" description="Disordered" evidence="6">
    <location>
        <begin position="17"/>
        <end position="37"/>
    </location>
</feature>
<evidence type="ECO:0000256" key="6">
    <source>
        <dbReference type="SAM" id="MobiDB-lite"/>
    </source>
</evidence>
<dbReference type="InterPro" id="IPR012337">
    <property type="entry name" value="RNaseH-like_sf"/>
</dbReference>
<keyword evidence="3" id="KW-0863">Zinc-finger</keyword>
<dbReference type="InterPro" id="IPR052035">
    <property type="entry name" value="ZnF_BED_domain_contain"/>
</dbReference>
<name>A0A8S4EEJ1_PLUXY</name>
<proteinExistence type="predicted"/>
<reference evidence="7" key="1">
    <citation type="submission" date="2020-11" db="EMBL/GenBank/DDBJ databases">
        <authorList>
            <person name="Whiteford S."/>
        </authorList>
    </citation>
    <scope>NUCLEOTIDE SEQUENCE</scope>
</reference>
<dbReference type="PANTHER" id="PTHR46481">
    <property type="entry name" value="ZINC FINGER BED DOMAIN-CONTAINING PROTEIN 4"/>
    <property type="match status" value="1"/>
</dbReference>
<gene>
    <name evidence="7" type="ORF">PLXY2_LOCUS5166</name>
</gene>
<dbReference type="SUPFAM" id="SSF53098">
    <property type="entry name" value="Ribonuclease H-like"/>
    <property type="match status" value="1"/>
</dbReference>
<accession>A0A8S4EEJ1</accession>
<evidence type="ECO:0000256" key="2">
    <source>
        <dbReference type="ARBA" id="ARBA00022723"/>
    </source>
</evidence>
<evidence type="ECO:0000256" key="1">
    <source>
        <dbReference type="ARBA" id="ARBA00004123"/>
    </source>
</evidence>
<keyword evidence="5" id="KW-0539">Nucleus</keyword>
<dbReference type="GO" id="GO:0005634">
    <property type="term" value="C:nucleus"/>
    <property type="evidence" value="ECO:0007669"/>
    <property type="project" value="UniProtKB-SubCell"/>
</dbReference>
<feature type="compositionally biased region" description="Polar residues" evidence="6">
    <location>
        <begin position="18"/>
        <end position="31"/>
    </location>
</feature>
<dbReference type="EMBL" id="CAJHNJ030000015">
    <property type="protein sequence ID" value="CAG9113489.1"/>
    <property type="molecule type" value="Genomic_DNA"/>
</dbReference>
<evidence type="ECO:0000313" key="7">
    <source>
        <dbReference type="EMBL" id="CAG9113489.1"/>
    </source>
</evidence>
<keyword evidence="2" id="KW-0479">Metal-binding</keyword>